<dbReference type="GO" id="GO:0005634">
    <property type="term" value="C:nucleus"/>
    <property type="evidence" value="ECO:0007669"/>
    <property type="project" value="UniProtKB-SubCell"/>
</dbReference>
<keyword evidence="8" id="KW-0804">Transcription</keyword>
<dbReference type="PROSITE" id="PS51523">
    <property type="entry name" value="ZF_HD_DIMER"/>
    <property type="match status" value="1"/>
</dbReference>
<comment type="caution">
    <text evidence="12">The sequence shown here is derived from an EMBL/GenBank/DDBJ whole genome shotgun (WGS) entry which is preliminary data.</text>
</comment>
<dbReference type="Gene3D" id="1.10.10.60">
    <property type="entry name" value="Homeodomain-like"/>
    <property type="match status" value="1"/>
</dbReference>
<evidence type="ECO:0000256" key="2">
    <source>
        <dbReference type="ARBA" id="ARBA00022723"/>
    </source>
</evidence>
<evidence type="ECO:0000313" key="12">
    <source>
        <dbReference type="EMBL" id="KAE8719398.1"/>
    </source>
</evidence>
<keyword evidence="7 12" id="KW-0371">Homeobox</keyword>
<dbReference type="AlphaFoldDB" id="A0A6A3BVG5"/>
<keyword evidence="9" id="KW-0539">Nucleus</keyword>
<evidence type="ECO:0000256" key="4">
    <source>
        <dbReference type="ARBA" id="ARBA00022833"/>
    </source>
</evidence>
<dbReference type="EMBL" id="VEPZ02000790">
    <property type="protein sequence ID" value="KAE8719398.1"/>
    <property type="molecule type" value="Genomic_DNA"/>
</dbReference>
<keyword evidence="6 12" id="KW-0238">DNA-binding</keyword>
<keyword evidence="4" id="KW-0862">Zinc</keyword>
<dbReference type="PANTHER" id="PTHR31948:SF75">
    <property type="entry name" value="ZINC-FINGER HOMEODOMAIN PROTEIN 11-LIKE"/>
    <property type="match status" value="1"/>
</dbReference>
<evidence type="ECO:0000256" key="3">
    <source>
        <dbReference type="ARBA" id="ARBA00022771"/>
    </source>
</evidence>
<protein>
    <submittedName>
        <fullName evidence="12">Zinc-finger homeodomain protein 11</fullName>
    </submittedName>
</protein>
<evidence type="ECO:0000256" key="6">
    <source>
        <dbReference type="ARBA" id="ARBA00023125"/>
    </source>
</evidence>
<evidence type="ECO:0000256" key="1">
    <source>
        <dbReference type="ARBA" id="ARBA00004123"/>
    </source>
</evidence>
<gene>
    <name evidence="12" type="ORF">F3Y22_tig00109960pilonHSYRG00032</name>
</gene>
<evidence type="ECO:0000256" key="10">
    <source>
        <dbReference type="SAM" id="MobiDB-lite"/>
    </source>
</evidence>
<dbReference type="PANTHER" id="PTHR31948">
    <property type="entry name" value="ZINC-FINGER HOMEODOMAIN PROTEIN 2"/>
    <property type="match status" value="1"/>
</dbReference>
<dbReference type="InterPro" id="IPR009057">
    <property type="entry name" value="Homeodomain-like_sf"/>
</dbReference>
<keyword evidence="2" id="KW-0479">Metal-binding</keyword>
<accession>A0A6A3BVG5</accession>
<dbReference type="FunFam" id="1.10.10.60:FF:000257">
    <property type="entry name" value="Zinc-finger homeodomain protein 2"/>
    <property type="match status" value="1"/>
</dbReference>
<dbReference type="GO" id="GO:0003700">
    <property type="term" value="F:DNA-binding transcription factor activity"/>
    <property type="evidence" value="ECO:0007669"/>
    <property type="project" value="TreeGrafter"/>
</dbReference>
<feature type="region of interest" description="Disordered" evidence="10">
    <location>
        <begin position="274"/>
        <end position="303"/>
    </location>
</feature>
<evidence type="ECO:0000256" key="9">
    <source>
        <dbReference type="ARBA" id="ARBA00023242"/>
    </source>
</evidence>
<dbReference type="SUPFAM" id="SSF46689">
    <property type="entry name" value="Homeodomain-like"/>
    <property type="match status" value="1"/>
</dbReference>
<dbReference type="GO" id="GO:0000976">
    <property type="term" value="F:transcription cis-regulatory region binding"/>
    <property type="evidence" value="ECO:0007669"/>
    <property type="project" value="TreeGrafter"/>
</dbReference>
<dbReference type="InterPro" id="IPR006455">
    <property type="entry name" value="Homeodomain_ZF_HD"/>
</dbReference>
<dbReference type="GO" id="GO:0008270">
    <property type="term" value="F:zinc ion binding"/>
    <property type="evidence" value="ECO:0007669"/>
    <property type="project" value="UniProtKB-KW"/>
</dbReference>
<dbReference type="NCBIfam" id="TIGR01565">
    <property type="entry name" value="homeo_ZF_HD"/>
    <property type="match status" value="1"/>
</dbReference>
<reference evidence="12" key="1">
    <citation type="submission" date="2019-09" db="EMBL/GenBank/DDBJ databases">
        <title>Draft genome information of white flower Hibiscus syriacus.</title>
        <authorList>
            <person name="Kim Y.-M."/>
        </authorList>
    </citation>
    <scope>NUCLEOTIDE SEQUENCE [LARGE SCALE GENOMIC DNA]</scope>
    <source>
        <strain evidence="12">YM2019G1</strain>
    </source>
</reference>
<evidence type="ECO:0000313" key="13">
    <source>
        <dbReference type="Proteomes" id="UP000436088"/>
    </source>
</evidence>
<evidence type="ECO:0000256" key="5">
    <source>
        <dbReference type="ARBA" id="ARBA00023015"/>
    </source>
</evidence>
<dbReference type="Proteomes" id="UP000436088">
    <property type="component" value="Unassembled WGS sequence"/>
</dbReference>
<dbReference type="GO" id="GO:0050793">
    <property type="term" value="P:regulation of developmental process"/>
    <property type="evidence" value="ECO:0007669"/>
    <property type="project" value="TreeGrafter"/>
</dbReference>
<feature type="compositionally biased region" description="Pro residues" evidence="10">
    <location>
        <begin position="130"/>
        <end position="152"/>
    </location>
</feature>
<evidence type="ECO:0000256" key="7">
    <source>
        <dbReference type="ARBA" id="ARBA00023155"/>
    </source>
</evidence>
<dbReference type="NCBIfam" id="TIGR01566">
    <property type="entry name" value="ZF_HD_prot_N"/>
    <property type="match status" value="1"/>
</dbReference>
<keyword evidence="5" id="KW-0805">Transcription regulation</keyword>
<feature type="compositionally biased region" description="Low complexity" evidence="10">
    <location>
        <begin position="287"/>
        <end position="299"/>
    </location>
</feature>
<keyword evidence="13" id="KW-1185">Reference proteome</keyword>
<keyword evidence="3 12" id="KW-0863">Zinc-finger</keyword>
<feature type="region of interest" description="Disordered" evidence="10">
    <location>
        <begin position="123"/>
        <end position="154"/>
    </location>
</feature>
<sequence length="322" mass="35488">MLCDPGLPKSSDYTAKLCKLTLQMFSFGRETEVINNTKTTPYAQSESSSDAHPNNNKALSLLVHQQPMVISYKECLKNHAASLGGHSLDGCGEFMPTQSDPASFKCAVCGCHRNFHRRDPYDGPGFLHHLPPPPLPNPPSSSPSPTNSPPSRVPYSYYSSAPHMLLALRTGYSGPPLDECHHQRAEVTDKNNSTNTRKRARTKFSKEQKEKMHGFAERVGWRIPRGEERLIKEFCNEVGVDRGVLKVWMHNNKNTFGKKDMLAVGNLNLDCSNNNSTSGDNNEDDNGNANAGNSFDSNNVNHNSNKSCIQLHVTNNGSSSTS</sequence>
<name>A0A6A3BVG5_HIBSY</name>
<dbReference type="Pfam" id="PF04770">
    <property type="entry name" value="ZF-HD_dimer"/>
    <property type="match status" value="1"/>
</dbReference>
<evidence type="ECO:0000259" key="11">
    <source>
        <dbReference type="PROSITE" id="PS51523"/>
    </source>
</evidence>
<feature type="region of interest" description="Disordered" evidence="10">
    <location>
        <begin position="185"/>
        <end position="211"/>
    </location>
</feature>
<feature type="domain" description="ZF-HD dimerization-type" evidence="11">
    <location>
        <begin position="72"/>
        <end position="119"/>
    </location>
</feature>
<evidence type="ECO:0000256" key="8">
    <source>
        <dbReference type="ARBA" id="ARBA00023163"/>
    </source>
</evidence>
<comment type="subcellular location">
    <subcellularLocation>
        <location evidence="1">Nucleus</location>
    </subcellularLocation>
</comment>
<organism evidence="12 13">
    <name type="scientific">Hibiscus syriacus</name>
    <name type="common">Rose of Sharon</name>
    <dbReference type="NCBI Taxonomy" id="106335"/>
    <lineage>
        <taxon>Eukaryota</taxon>
        <taxon>Viridiplantae</taxon>
        <taxon>Streptophyta</taxon>
        <taxon>Embryophyta</taxon>
        <taxon>Tracheophyta</taxon>
        <taxon>Spermatophyta</taxon>
        <taxon>Magnoliopsida</taxon>
        <taxon>eudicotyledons</taxon>
        <taxon>Gunneridae</taxon>
        <taxon>Pentapetalae</taxon>
        <taxon>rosids</taxon>
        <taxon>malvids</taxon>
        <taxon>Malvales</taxon>
        <taxon>Malvaceae</taxon>
        <taxon>Malvoideae</taxon>
        <taxon>Hibiscus</taxon>
    </lineage>
</organism>
<dbReference type="InterPro" id="IPR006456">
    <property type="entry name" value="ZF_HD_homeobox_Cys/His_dimer"/>
</dbReference>
<proteinExistence type="predicted"/>